<proteinExistence type="predicted"/>
<keyword evidence="2" id="KW-1185">Reference proteome</keyword>
<keyword evidence="1" id="KW-0418">Kinase</keyword>
<dbReference type="EC" id="2.7.2.4" evidence="1"/>
<dbReference type="EMBL" id="CP066744">
    <property type="protein sequence ID" value="QQK08288.1"/>
    <property type="molecule type" value="Genomic_DNA"/>
</dbReference>
<gene>
    <name evidence="1" type="ORF">JFY71_01740</name>
</gene>
<keyword evidence="1" id="KW-0808">Transferase</keyword>
<organism evidence="1 2">
    <name type="scientific">Miniphocaeibacter halophilus</name>
    <dbReference type="NCBI Taxonomy" id="2931922"/>
    <lineage>
        <taxon>Bacteria</taxon>
        <taxon>Bacillati</taxon>
        <taxon>Bacillota</taxon>
        <taxon>Tissierellia</taxon>
        <taxon>Tissierellales</taxon>
        <taxon>Peptoniphilaceae</taxon>
        <taxon>Miniphocaeibacter</taxon>
    </lineage>
</organism>
<reference evidence="1 2" key="1">
    <citation type="journal article" date="2022" name="Int. J. Syst. Evol. Microbiol.">
        <title>Miniphocaeibacter halophilus sp. nov., an ammonium-tolerant acetate-producing bacterium isolated from a biogas system.</title>
        <authorList>
            <person name="Schnurer A."/>
            <person name="Singh A."/>
            <person name="Bi S."/>
            <person name="Qiao W."/>
            <person name="Westerholm M."/>
        </authorList>
    </citation>
    <scope>NUCLEOTIDE SEQUENCE [LARGE SCALE GENOMIC DNA]</scope>
    <source>
        <strain evidence="1 2">AMB_01</strain>
    </source>
</reference>
<evidence type="ECO:0000313" key="2">
    <source>
        <dbReference type="Proteomes" id="UP000595814"/>
    </source>
</evidence>
<sequence>MEKPIVVKFGGSSLANSEQFKKVKNIVEGDSRRRFVVPSAPGKSYPDDTKVTDLLYILEDLYKLEQDYSKVLENIKTVYNGIAEGIGLTIDLDPYFDEILKELGEGASKEFTASRGEYLNGILLSKYLDYEFIDPKEIIFFDTKGNFDAEMTYTIGAKRLDGVEKAVIPGFYGALPNGKVKTFSRGGSDLTGSIISRIVGASLYENWTDVSGFLIADPRIVHKPKGISKISYKELRELSYMGASILHDEAIFPVTSEGIPINIKNTNAPEDPGTLIVDEESLGEDSTWITGIAGRKNFTVIYIEKVKLNQDKGFHRKLMSILESYDIYLEHMPSSIDSISLIINDNVEEPMVKDIIQDIKIICKPDSIGYTKNISLITVVGHGMKNTSGTSATLFTGLAKADINVKLIIQGSSEVNIIVGIADDDYENAIRAVYETFMNGHKE</sequence>
<protein>
    <submittedName>
        <fullName evidence="1">Aspartate kinase</fullName>
        <ecNumber evidence="1">2.7.2.4</ecNumber>
    </submittedName>
</protein>
<evidence type="ECO:0000313" key="1">
    <source>
        <dbReference type="EMBL" id="QQK08288.1"/>
    </source>
</evidence>
<dbReference type="Proteomes" id="UP000595814">
    <property type="component" value="Chromosome"/>
</dbReference>
<accession>A0AC61N841</accession>
<name>A0AC61N841_9FIRM</name>